<name>A0ABP0FTT2_CLALP</name>
<sequence>MANLRSICLEMDSCLTRYKTLNGTYYFHNDYPLEFAIAKQKCQESATSLAVFDSRERFDDVVAHIPRNSSRCSSSFYIIGLSRINSDFYSWTDRSIYHEELGAIRENPGTSACRSVMVYSAKRKTKPELFSFPCEQAGTFICFGDNEDRSVTEQSTSAFATTNDVLVSSQNFTTAISFTPTQSIKIKDVPVSSQSFTTARSFISTQSMQIKDPLHVGLFVGLPLVLFVLLFVIGVGICWKKKIRSSSSNLIPLQVNSLRSGSAGLVEESGPKNQDAGWESRNQNQDCCTEVLGISASCSSGITTVSTFNSDPVHSCPNEQGTAIYQFAEDVRVENPYVTMAASVTVK</sequence>
<protein>
    <recommendedName>
        <fullName evidence="4">C-type lectin domain-containing protein</fullName>
    </recommendedName>
</protein>
<comment type="caution">
    <text evidence="2">The sequence shown here is derived from an EMBL/GenBank/DDBJ whole genome shotgun (WGS) entry which is preliminary data.</text>
</comment>
<dbReference type="Gene3D" id="3.10.100.10">
    <property type="entry name" value="Mannose-Binding Protein A, subunit A"/>
    <property type="match status" value="1"/>
</dbReference>
<keyword evidence="3" id="KW-1185">Reference proteome</keyword>
<organism evidence="2 3">
    <name type="scientific">Clavelina lepadiformis</name>
    <name type="common">Light-bulb sea squirt</name>
    <name type="synonym">Ascidia lepadiformis</name>
    <dbReference type="NCBI Taxonomy" id="159417"/>
    <lineage>
        <taxon>Eukaryota</taxon>
        <taxon>Metazoa</taxon>
        <taxon>Chordata</taxon>
        <taxon>Tunicata</taxon>
        <taxon>Ascidiacea</taxon>
        <taxon>Aplousobranchia</taxon>
        <taxon>Clavelinidae</taxon>
        <taxon>Clavelina</taxon>
    </lineage>
</organism>
<feature type="transmembrane region" description="Helical" evidence="1">
    <location>
        <begin position="214"/>
        <end position="239"/>
    </location>
</feature>
<keyword evidence="1" id="KW-0812">Transmembrane</keyword>
<evidence type="ECO:0008006" key="4">
    <source>
        <dbReference type="Google" id="ProtNLM"/>
    </source>
</evidence>
<dbReference type="InterPro" id="IPR016186">
    <property type="entry name" value="C-type_lectin-like/link_sf"/>
</dbReference>
<dbReference type="SUPFAM" id="SSF56436">
    <property type="entry name" value="C-type lectin-like"/>
    <property type="match status" value="1"/>
</dbReference>
<accession>A0ABP0FTT2</accession>
<evidence type="ECO:0000313" key="2">
    <source>
        <dbReference type="EMBL" id="CAK8681946.1"/>
    </source>
</evidence>
<dbReference type="InterPro" id="IPR016187">
    <property type="entry name" value="CTDL_fold"/>
</dbReference>
<evidence type="ECO:0000313" key="3">
    <source>
        <dbReference type="Proteomes" id="UP001642483"/>
    </source>
</evidence>
<reference evidence="2 3" key="1">
    <citation type="submission" date="2024-02" db="EMBL/GenBank/DDBJ databases">
        <authorList>
            <person name="Daric V."/>
            <person name="Darras S."/>
        </authorList>
    </citation>
    <scope>NUCLEOTIDE SEQUENCE [LARGE SCALE GENOMIC DNA]</scope>
</reference>
<gene>
    <name evidence="2" type="ORF">CVLEPA_LOCUS12172</name>
</gene>
<keyword evidence="1" id="KW-1133">Transmembrane helix</keyword>
<keyword evidence="1" id="KW-0472">Membrane</keyword>
<dbReference type="EMBL" id="CAWYQH010000090">
    <property type="protein sequence ID" value="CAK8681946.1"/>
    <property type="molecule type" value="Genomic_DNA"/>
</dbReference>
<proteinExistence type="predicted"/>
<evidence type="ECO:0000256" key="1">
    <source>
        <dbReference type="SAM" id="Phobius"/>
    </source>
</evidence>
<dbReference type="Proteomes" id="UP001642483">
    <property type="component" value="Unassembled WGS sequence"/>
</dbReference>